<organism evidence="2 3">
    <name type="scientific">Georhizobium profundi</name>
    <dbReference type="NCBI Taxonomy" id="2341112"/>
    <lineage>
        <taxon>Bacteria</taxon>
        <taxon>Pseudomonadati</taxon>
        <taxon>Pseudomonadota</taxon>
        <taxon>Alphaproteobacteria</taxon>
        <taxon>Hyphomicrobiales</taxon>
        <taxon>Rhizobiaceae</taxon>
        <taxon>Georhizobium</taxon>
    </lineage>
</organism>
<dbReference type="Gene3D" id="3.40.50.1820">
    <property type="entry name" value="alpha/beta hydrolase"/>
    <property type="match status" value="1"/>
</dbReference>
<evidence type="ECO:0000313" key="2">
    <source>
        <dbReference type="EMBL" id="AZN73185.1"/>
    </source>
</evidence>
<dbReference type="InterPro" id="IPR029058">
    <property type="entry name" value="AB_hydrolase_fold"/>
</dbReference>
<feature type="domain" description="AB hydrolase-1" evidence="1">
    <location>
        <begin position="61"/>
        <end position="296"/>
    </location>
</feature>
<keyword evidence="3" id="KW-1185">Reference proteome</keyword>
<dbReference type="InterPro" id="IPR050471">
    <property type="entry name" value="AB_hydrolase"/>
</dbReference>
<evidence type="ECO:0000313" key="3">
    <source>
        <dbReference type="Proteomes" id="UP000268192"/>
    </source>
</evidence>
<dbReference type="SUPFAM" id="SSF53474">
    <property type="entry name" value="alpha/beta-Hydrolases"/>
    <property type="match status" value="1"/>
</dbReference>
<name>A0A3S9B8A2_9HYPH</name>
<dbReference type="PRINTS" id="PR00111">
    <property type="entry name" value="ABHYDROLASE"/>
</dbReference>
<dbReference type="OrthoDB" id="9815441at2"/>
<dbReference type="AlphaFoldDB" id="A0A3S9B8A2"/>
<evidence type="ECO:0000259" key="1">
    <source>
        <dbReference type="Pfam" id="PF00561"/>
    </source>
</evidence>
<proteinExistence type="predicted"/>
<dbReference type="Pfam" id="PF00561">
    <property type="entry name" value="Abhydrolase_1"/>
    <property type="match status" value="1"/>
</dbReference>
<dbReference type="GO" id="GO:0016787">
    <property type="term" value="F:hydrolase activity"/>
    <property type="evidence" value="ECO:0007669"/>
    <property type="project" value="UniProtKB-KW"/>
</dbReference>
<dbReference type="EMBL" id="CP032509">
    <property type="protein sequence ID" value="AZN73185.1"/>
    <property type="molecule type" value="Genomic_DNA"/>
</dbReference>
<gene>
    <name evidence="2" type="ORF">D5400_19510</name>
</gene>
<sequence length="339" mass="36087">MRPMIIVVLVLAAVLALLAGYTAYQSRQIEARFPPIGTFHEVDGVRLHAVHIPAGPQADLPPLVFLHGASGNLRDQLVAFGDPLKGRAEMLFVDRPGHGYSERGTASNSNPDGQADMVAGLMAKLGIDNAIIVAHSFGSAIAASFALQYPERTGGLLFLAPATHPWPGGVAWFYSVARAPVIGPLFSNVVALPVGSARVVSSAACVFAPNPMPSDYVELTGPQLVLRPKAFRANSTDVANLKDYVERISLRYPEIMAPAVVITGNRDEIVLPEIHSQGLARDLPNSELVEINNLGHKPDYVARDIAIAAIEKLAGGQADLQAMVRALEERIADDAEVCG</sequence>
<accession>A0A3S9B8A2</accession>
<dbReference type="PANTHER" id="PTHR43433">
    <property type="entry name" value="HYDROLASE, ALPHA/BETA FOLD FAMILY PROTEIN"/>
    <property type="match status" value="1"/>
</dbReference>
<dbReference type="InterPro" id="IPR000073">
    <property type="entry name" value="AB_hydrolase_1"/>
</dbReference>
<dbReference type="Proteomes" id="UP000268192">
    <property type="component" value="Chromosome"/>
</dbReference>
<dbReference type="PANTHER" id="PTHR43433:SF5">
    <property type="entry name" value="AB HYDROLASE-1 DOMAIN-CONTAINING PROTEIN"/>
    <property type="match status" value="1"/>
</dbReference>
<reference evidence="2 3" key="1">
    <citation type="submission" date="2018-09" db="EMBL/GenBank/DDBJ databases">
        <title>Marinorhizobium profundi gen. nov., sp. nov., isolated from a deep-sea sediment sample from the New Britain Trench and proposal of Marinorhizobiaceae fam. nov. in the order Rhizobiales of the class Alphaproteobacteria.</title>
        <authorList>
            <person name="Cao J."/>
        </authorList>
    </citation>
    <scope>NUCLEOTIDE SEQUENCE [LARGE SCALE GENOMIC DNA]</scope>
    <source>
        <strain evidence="2 3">WS11</strain>
    </source>
</reference>
<protein>
    <submittedName>
        <fullName evidence="2">Alpha/beta hydrolase</fullName>
    </submittedName>
</protein>
<dbReference type="KEGG" id="abaw:D5400_19510"/>
<keyword evidence="2" id="KW-0378">Hydrolase</keyword>